<name>A0A0L0FZK1_9EUKA</name>
<evidence type="ECO:0000313" key="1">
    <source>
        <dbReference type="EMBL" id="KNC81991.1"/>
    </source>
</evidence>
<gene>
    <name evidence="1" type="ORF">SARC_05720</name>
</gene>
<proteinExistence type="predicted"/>
<dbReference type="EMBL" id="KQ241972">
    <property type="protein sequence ID" value="KNC81991.1"/>
    <property type="molecule type" value="Genomic_DNA"/>
</dbReference>
<keyword evidence="2" id="KW-1185">Reference proteome</keyword>
<dbReference type="AlphaFoldDB" id="A0A0L0FZK1"/>
<sequence>MLIKSLKIGAACDPGAHVLICVAFKIAKVLAVDDIVFRFGHAAIFLEEVSEENPWWGNEKSLVKRV</sequence>
<evidence type="ECO:0000313" key="2">
    <source>
        <dbReference type="Proteomes" id="UP000054560"/>
    </source>
</evidence>
<protein>
    <submittedName>
        <fullName evidence="1">Uncharacterized protein</fullName>
    </submittedName>
</protein>
<reference evidence="1 2" key="1">
    <citation type="submission" date="2011-02" db="EMBL/GenBank/DDBJ databases">
        <title>The Genome Sequence of Sphaeroforma arctica JP610.</title>
        <authorList>
            <consortium name="The Broad Institute Genome Sequencing Platform"/>
            <person name="Russ C."/>
            <person name="Cuomo C."/>
            <person name="Young S.K."/>
            <person name="Zeng Q."/>
            <person name="Gargeya S."/>
            <person name="Alvarado L."/>
            <person name="Berlin A."/>
            <person name="Chapman S.B."/>
            <person name="Chen Z."/>
            <person name="Freedman E."/>
            <person name="Gellesch M."/>
            <person name="Goldberg J."/>
            <person name="Griggs A."/>
            <person name="Gujja S."/>
            <person name="Heilman E."/>
            <person name="Heiman D."/>
            <person name="Howarth C."/>
            <person name="Mehta T."/>
            <person name="Neiman D."/>
            <person name="Pearson M."/>
            <person name="Roberts A."/>
            <person name="Saif S."/>
            <person name="Shea T."/>
            <person name="Shenoy N."/>
            <person name="Sisk P."/>
            <person name="Stolte C."/>
            <person name="Sykes S."/>
            <person name="White J."/>
            <person name="Yandava C."/>
            <person name="Burger G."/>
            <person name="Gray M.W."/>
            <person name="Holland P.W.H."/>
            <person name="King N."/>
            <person name="Lang F.B.F."/>
            <person name="Roger A.J."/>
            <person name="Ruiz-Trillo I."/>
            <person name="Haas B."/>
            <person name="Nusbaum C."/>
            <person name="Birren B."/>
        </authorList>
    </citation>
    <scope>NUCLEOTIDE SEQUENCE [LARGE SCALE GENOMIC DNA]</scope>
    <source>
        <strain evidence="1 2">JP610</strain>
    </source>
</reference>
<accession>A0A0L0FZK1</accession>
<dbReference type="GeneID" id="25906224"/>
<dbReference type="RefSeq" id="XP_014155893.1">
    <property type="nucleotide sequence ID" value="XM_014300418.1"/>
</dbReference>
<organism evidence="1 2">
    <name type="scientific">Sphaeroforma arctica JP610</name>
    <dbReference type="NCBI Taxonomy" id="667725"/>
    <lineage>
        <taxon>Eukaryota</taxon>
        <taxon>Ichthyosporea</taxon>
        <taxon>Ichthyophonida</taxon>
        <taxon>Sphaeroforma</taxon>
    </lineage>
</organism>
<dbReference type="Proteomes" id="UP000054560">
    <property type="component" value="Unassembled WGS sequence"/>
</dbReference>